<evidence type="ECO:0000313" key="2">
    <source>
        <dbReference type="Proteomes" id="UP001164539"/>
    </source>
</evidence>
<comment type="caution">
    <text evidence="1">The sequence shown here is derived from an EMBL/GenBank/DDBJ whole genome shotgun (WGS) entry which is preliminary data.</text>
</comment>
<organism evidence="1 2">
    <name type="scientific">Melia azedarach</name>
    <name type="common">Chinaberry tree</name>
    <dbReference type="NCBI Taxonomy" id="155640"/>
    <lineage>
        <taxon>Eukaryota</taxon>
        <taxon>Viridiplantae</taxon>
        <taxon>Streptophyta</taxon>
        <taxon>Embryophyta</taxon>
        <taxon>Tracheophyta</taxon>
        <taxon>Spermatophyta</taxon>
        <taxon>Magnoliopsida</taxon>
        <taxon>eudicotyledons</taxon>
        <taxon>Gunneridae</taxon>
        <taxon>Pentapetalae</taxon>
        <taxon>rosids</taxon>
        <taxon>malvids</taxon>
        <taxon>Sapindales</taxon>
        <taxon>Meliaceae</taxon>
        <taxon>Melia</taxon>
    </lineage>
</organism>
<protein>
    <submittedName>
        <fullName evidence="1">Protein translocase subunit SecA</fullName>
    </submittedName>
</protein>
<dbReference type="EMBL" id="CM051407">
    <property type="protein sequence ID" value="KAJ4700744.1"/>
    <property type="molecule type" value="Genomic_DNA"/>
</dbReference>
<gene>
    <name evidence="1" type="ORF">OWV82_024076</name>
</gene>
<reference evidence="1 2" key="1">
    <citation type="journal article" date="2023" name="Science">
        <title>Complex scaffold remodeling in plant triterpene biosynthesis.</title>
        <authorList>
            <person name="De La Pena R."/>
            <person name="Hodgson H."/>
            <person name="Liu J.C."/>
            <person name="Stephenson M.J."/>
            <person name="Martin A.C."/>
            <person name="Owen C."/>
            <person name="Harkess A."/>
            <person name="Leebens-Mack J."/>
            <person name="Jimenez L.E."/>
            <person name="Osbourn A."/>
            <person name="Sattely E.S."/>
        </authorList>
    </citation>
    <scope>NUCLEOTIDE SEQUENCE [LARGE SCALE GENOMIC DNA]</scope>
    <source>
        <strain evidence="2">cv. JPN11</strain>
        <tissue evidence="1">Leaf</tissue>
    </source>
</reference>
<keyword evidence="2" id="KW-1185">Reference proteome</keyword>
<evidence type="ECO:0000313" key="1">
    <source>
        <dbReference type="EMBL" id="KAJ4700744.1"/>
    </source>
</evidence>
<proteinExistence type="predicted"/>
<sequence>MVYGERTVLVKTLDCLWRDHLINMNQLSSAVNVRSFGHRNPLEEYKIDGCQIFHLNAQCDQEANHRITGANGVPRTIFIIIGVCHHLEVEIIFLQQYTSEIAPWQNNWG</sequence>
<name>A0ACC1WQR4_MELAZ</name>
<dbReference type="Proteomes" id="UP001164539">
    <property type="component" value="Chromosome 14"/>
</dbReference>
<accession>A0ACC1WQR4</accession>